<dbReference type="InterPro" id="IPR056899">
    <property type="entry name" value="Ig_NUP210_9th"/>
</dbReference>
<dbReference type="InterPro" id="IPR058779">
    <property type="entry name" value="Ig_NUP210_13th"/>
</dbReference>
<accession>A0AA89C292</accession>
<dbReference type="SMART" id="SM00635">
    <property type="entry name" value="BID_2"/>
    <property type="match status" value="2"/>
</dbReference>
<evidence type="ECO:0000256" key="1">
    <source>
        <dbReference type="SAM" id="Phobius"/>
    </source>
</evidence>
<dbReference type="SUPFAM" id="SSF49373">
    <property type="entry name" value="Invasin/intimin cell-adhesion fragments"/>
    <property type="match status" value="1"/>
</dbReference>
<dbReference type="Pfam" id="PF22969">
    <property type="entry name" value="Ig_NUP210_2nd"/>
    <property type="match status" value="1"/>
</dbReference>
<dbReference type="Pfam" id="PF26184">
    <property type="entry name" value="Ig_NUP210_8th"/>
    <property type="match status" value="1"/>
</dbReference>
<dbReference type="GO" id="GO:0005643">
    <property type="term" value="C:nuclear pore"/>
    <property type="evidence" value="ECO:0007669"/>
    <property type="project" value="TreeGrafter"/>
</dbReference>
<feature type="domain" description="BIG2" evidence="2">
    <location>
        <begin position="345"/>
        <end position="417"/>
    </location>
</feature>
<dbReference type="InterPro" id="IPR008964">
    <property type="entry name" value="Invasin/intimin_cell_adhesion"/>
</dbReference>
<gene>
    <name evidence="3" type="ORF">FSP39_018237</name>
</gene>
<dbReference type="Pfam" id="PF26183">
    <property type="entry name" value="Ig_NUP210_14th"/>
    <property type="match status" value="1"/>
</dbReference>
<dbReference type="InterPro" id="IPR055095">
    <property type="entry name" value="NUP210_Ig_C"/>
</dbReference>
<dbReference type="PANTHER" id="PTHR23019">
    <property type="entry name" value="NUCLEAR PORE MEMBRANE GLYCOPROTEIN GP210-RELATED"/>
    <property type="match status" value="1"/>
</dbReference>
<dbReference type="Pfam" id="PF22959">
    <property type="entry name" value="Ig_NUP210_15th"/>
    <property type="match status" value="1"/>
</dbReference>
<dbReference type="PANTHER" id="PTHR23019:SF0">
    <property type="entry name" value="NUCLEAR PORE MEMBRANE GLYCOPROTEIN 210"/>
    <property type="match status" value="1"/>
</dbReference>
<keyword evidence="1" id="KW-0812">Transmembrane</keyword>
<keyword evidence="4" id="KW-1185">Reference proteome</keyword>
<organism evidence="3 4">
    <name type="scientific">Pinctada imbricata</name>
    <name type="common">Atlantic pearl-oyster</name>
    <name type="synonym">Pinctada martensii</name>
    <dbReference type="NCBI Taxonomy" id="66713"/>
    <lineage>
        <taxon>Eukaryota</taxon>
        <taxon>Metazoa</taxon>
        <taxon>Spiralia</taxon>
        <taxon>Lophotrochozoa</taxon>
        <taxon>Mollusca</taxon>
        <taxon>Bivalvia</taxon>
        <taxon>Autobranchia</taxon>
        <taxon>Pteriomorphia</taxon>
        <taxon>Pterioida</taxon>
        <taxon>Pterioidea</taxon>
        <taxon>Pteriidae</taxon>
        <taxon>Pinctada</taxon>
    </lineage>
</organism>
<dbReference type="InterPro" id="IPR056897">
    <property type="entry name" value="Ig_NUP210_4th"/>
</dbReference>
<dbReference type="Pfam" id="PF22957">
    <property type="entry name" value="NUP210_Ig"/>
    <property type="match status" value="1"/>
</dbReference>
<evidence type="ECO:0000313" key="3">
    <source>
        <dbReference type="EMBL" id="KAK3103291.1"/>
    </source>
</evidence>
<reference evidence="3" key="1">
    <citation type="submission" date="2019-08" db="EMBL/GenBank/DDBJ databases">
        <title>The improved chromosome-level genome for the pearl oyster Pinctada fucata martensii using PacBio sequencing and Hi-C.</title>
        <authorList>
            <person name="Zheng Z."/>
        </authorList>
    </citation>
    <scope>NUCLEOTIDE SEQUENCE</scope>
    <source>
        <strain evidence="3">ZZ-2019</strain>
        <tissue evidence="3">Adductor muscle</tissue>
    </source>
</reference>
<dbReference type="Pfam" id="PF24902">
    <property type="entry name" value="Ig_NUP210_9th"/>
    <property type="match status" value="1"/>
</dbReference>
<dbReference type="InterPro" id="IPR055094">
    <property type="entry name" value="NUP210_Ig15"/>
</dbReference>
<dbReference type="Pfam" id="PF24935">
    <property type="entry name" value="Ig_NUP210_6th"/>
    <property type="match status" value="1"/>
</dbReference>
<feature type="transmembrane region" description="Helical" evidence="1">
    <location>
        <begin position="1694"/>
        <end position="1715"/>
    </location>
</feature>
<keyword evidence="1" id="KW-0472">Membrane</keyword>
<feature type="domain" description="BIG2" evidence="2">
    <location>
        <begin position="956"/>
        <end position="1033"/>
    </location>
</feature>
<dbReference type="InterPro" id="IPR057586">
    <property type="entry name" value="Ig_NUP210_16th"/>
</dbReference>
<dbReference type="Pfam" id="PF26181">
    <property type="entry name" value="Ig_NUP210_13th"/>
    <property type="match status" value="1"/>
</dbReference>
<dbReference type="Pfam" id="PF24991">
    <property type="entry name" value="Ig_NUP210_4th"/>
    <property type="match status" value="1"/>
</dbReference>
<dbReference type="Pfam" id="PF22963">
    <property type="entry name" value="Ig_NUP210_3rd"/>
    <property type="match status" value="1"/>
</dbReference>
<dbReference type="Gene3D" id="2.60.40.1080">
    <property type="match status" value="1"/>
</dbReference>
<dbReference type="EMBL" id="VSWD01000005">
    <property type="protein sequence ID" value="KAK3103291.1"/>
    <property type="molecule type" value="Genomic_DNA"/>
</dbReference>
<name>A0AA89C292_PINIB</name>
<dbReference type="Pfam" id="PF26182">
    <property type="entry name" value="Ig_NUP210_5th"/>
    <property type="match status" value="1"/>
</dbReference>
<comment type="caution">
    <text evidence="3">The sequence shown here is derived from an EMBL/GenBank/DDBJ whole genome shotgun (WGS) entry which is preliminary data.</text>
</comment>
<dbReference type="InterPro" id="IPR045197">
    <property type="entry name" value="NUP210-like"/>
</dbReference>
<keyword evidence="1" id="KW-1133">Transmembrane helix</keyword>
<dbReference type="Pfam" id="PF22962">
    <property type="entry name" value="Ig_NUP210_7th"/>
    <property type="match status" value="1"/>
</dbReference>
<dbReference type="InterPro" id="IPR003343">
    <property type="entry name" value="Big_2"/>
</dbReference>
<dbReference type="InterPro" id="IPR056898">
    <property type="entry name" value="Ig_NUP210_6th"/>
</dbReference>
<evidence type="ECO:0000313" key="4">
    <source>
        <dbReference type="Proteomes" id="UP001186944"/>
    </source>
</evidence>
<protein>
    <recommendedName>
        <fullName evidence="2">BIG2 domain-containing protein</fullName>
    </recommendedName>
</protein>
<dbReference type="Proteomes" id="UP001186944">
    <property type="component" value="Unassembled WGS sequence"/>
</dbReference>
<proteinExistence type="predicted"/>
<sequence length="1828" mass="203369">MTTVTGELLKCIVIVEAIHKFEIQTTTRLLYLEDSPEELIIQGYDEEGNVFSSLAGMEFKWSLLPDTTAEQNEISEILRIIKFTESHYTTPRHIRHLENKGTQGDAILVEGMRTGSAIVRAKARDYAYKDVAAPQVRIMVVANLMIVPAEAHVLKYADIKYKVQLLKHSSIIEIAMPSNQFSLEVQDGQICSLEAKTSIATAKELGSTEIVLNDKNLKQDSLIKPSAMLYVVSASYLGFVVLPHKKWVLETGREYVVKIDVYDKDSHRIYPSDNVILRGVFPKEYFDVKFSTPNGTHHRVYTLQKGTTNIDGSLVSVIREDGSEYPIKPVVRGSRKVEIYDPIKVHPELLFFPWDPEVPVSHQYQLKATGGSGEYVWSSTDVGVAGVNLKGEITTGKKGHTNVTAADTKNRAHTGTAMVHVLPPKDMEFKPKRVEAPVGTYLELPLAVYAEYKGKLHAFTNCRNMRLNVSFSDSSVFEKQTGEYALPQEGCRVLKVKAIQQGHTKVTVSYSVRGVDLSASVTIAAYDPLEPIDPEKESVIAVGSMKELVFHGGPQPWVLDTSQYIRLCKMFLLVWLTWFMIDITGGYHTFHVTCRDFGEQTLTLKVGNGKTATNRYPAVEVASIRLSCSPPVGLHLEPDVKYPEGLPPCPVTKDQSRPVPIHCNRDLDILVFVTDSFGKKFDNFSSLDIDWSVSDQSYGSLLKADSTQLIIRTVDGSKVAIKNYRTLHPLGRPGNIILSAAISRYNDKYLRLADSSISVRMDTQCWSGYFNLSPDIFMSDLLNNFIHLQVRMDIQRGSGYFHLSPEKTGVISLEYYEKTKHIQMLPLLDGSLTITVYDLCIFLPHPPAATVYVSGVGSIELYVKEKIEVENEAEARVRVMDAHGKPLQASFFSLMNLKVIPASNIVAVRANPEGGRDQFTAYYTVYGAQVGHTTLTVEARPRSGVVVRSQAKPVEVFPPLQLIPRNITLIIGALFQVLSKGGPTPQCTVLFSINDRRISTVSSSGLLDALNLGTTRVIGQAVGQDSETGETVVYSQDEATVNVVELTGIRIHAALKRMQTGTQMPVYVTGMSEHETPFTFGSSIPPLTFTWSVNNKDVVSLQNVFHKSNLKHHPMSDFAAQLVAKEPGHVTVKVSVEPKRWQKTQIQGARILTDEIQVEVFEKLAVVSPAVCDGKVLLSPHTEATIRTNRDGSAKMFYTIASQSSDDPIVNVGSTGVLTTSSMTGQATLQITSQEEFGANQTLVLLIKVKPVAYLMINSESQLRTQSGSMHTLPVGSTIHLKVTYHDDVGEQFYATNVKMRYRCSRYDLIQISHGLENNTLILKTAEVGQTILKVWDKSNPWLADYIDIPVDYAISPSKLTVTTGEIACFQSPLISGKGDTGNWYSTHKNFRIDKRKGIAVATGVGKSYVIHNLTSDVSTYTQVVINPIQELKIERSVAFMTNAEGNNPAYFIPVLFGDDTEIYGNNCSSVIKDEGYNPDILPFRCHLEISTQDTDIVISDLLTAYPKFDSNIGKYGCHVRKVMSSPKLQQISTLNTNIILKANVPAQEGQSEVTLSPVVFPFLPAFYVHNAEVSLTTISPLTTIRVSSVPDLASCIQAVVSDENILESMTPEKDSQSGNILIYPIRLLETAILWEKEKLESSVDLICQKTGQQVTLPVSIRLIGTKPDYLDYRNKYIGWGSFFRNIWNNYPSWLFILFLIITTAMAVILGYHFIFGSRNRMATNVNPAFLNSSNPMVPGAGTPPPPFNPGEGGNNFIKDLSLIKCLFVYIHLKENYVKENYVNCFYTCIFNYTGKKYDCLILSVYENKHVHVPYMYMIIQNDKILSK</sequence>
<dbReference type="InterPro" id="IPR055099">
    <property type="entry name" value="Ig_NUP210_7th"/>
</dbReference>
<dbReference type="InterPro" id="IPR055098">
    <property type="entry name" value="Ig_NUP210_3rd"/>
</dbReference>
<evidence type="ECO:0000259" key="2">
    <source>
        <dbReference type="SMART" id="SM00635"/>
    </source>
</evidence>
<dbReference type="InterPro" id="IPR055097">
    <property type="entry name" value="Ig_NUP210_2nd"/>
</dbReference>
<dbReference type="Pfam" id="PF25354">
    <property type="entry name" value="Ig_NUP210_16th"/>
    <property type="match status" value="1"/>
</dbReference>